<organism evidence="4 5">
    <name type="scientific">Catellatospora bangladeshensis</name>
    <dbReference type="NCBI Taxonomy" id="310355"/>
    <lineage>
        <taxon>Bacteria</taxon>
        <taxon>Bacillati</taxon>
        <taxon>Actinomycetota</taxon>
        <taxon>Actinomycetes</taxon>
        <taxon>Micromonosporales</taxon>
        <taxon>Micromonosporaceae</taxon>
        <taxon>Catellatospora</taxon>
    </lineage>
</organism>
<dbReference type="PANTHER" id="PTHR24273:SF32">
    <property type="entry name" value="HYALIN"/>
    <property type="match status" value="1"/>
</dbReference>
<dbReference type="EMBL" id="BONF01000022">
    <property type="protein sequence ID" value="GIF82626.1"/>
    <property type="molecule type" value="Genomic_DNA"/>
</dbReference>
<evidence type="ECO:0000256" key="1">
    <source>
        <dbReference type="ARBA" id="ARBA00022737"/>
    </source>
</evidence>
<dbReference type="PROSITE" id="PS51318">
    <property type="entry name" value="TAT"/>
    <property type="match status" value="1"/>
</dbReference>
<dbReference type="InterPro" id="IPR013783">
    <property type="entry name" value="Ig-like_fold"/>
</dbReference>
<dbReference type="InterPro" id="IPR006311">
    <property type="entry name" value="TAT_signal"/>
</dbReference>
<accession>A0A8J3JDY1</accession>
<keyword evidence="5" id="KW-1185">Reference proteome</keyword>
<feature type="domain" description="HYR" evidence="3">
    <location>
        <begin position="491"/>
        <end position="569"/>
    </location>
</feature>
<keyword evidence="2" id="KW-0732">Signal</keyword>
<protein>
    <recommendedName>
        <fullName evidence="3">HYR domain-containing protein</fullName>
    </recommendedName>
</protein>
<reference evidence="4 5" key="1">
    <citation type="submission" date="2021-01" db="EMBL/GenBank/DDBJ databases">
        <title>Whole genome shotgun sequence of Catellatospora bangladeshensis NBRC 107357.</title>
        <authorList>
            <person name="Komaki H."/>
            <person name="Tamura T."/>
        </authorList>
    </citation>
    <scope>NUCLEOTIDE SEQUENCE [LARGE SCALE GENOMIC DNA]</scope>
    <source>
        <strain evidence="4 5">NBRC 107357</strain>
    </source>
</reference>
<dbReference type="Gene3D" id="2.60.40.10">
    <property type="entry name" value="Immunoglobulins"/>
    <property type="match status" value="2"/>
</dbReference>
<gene>
    <name evidence="4" type="ORF">Cba03nite_39750</name>
</gene>
<dbReference type="NCBIfam" id="NF038114">
    <property type="entry name" value="rightmost"/>
    <property type="match status" value="1"/>
</dbReference>
<dbReference type="InterPro" id="IPR003410">
    <property type="entry name" value="HYR_dom"/>
</dbReference>
<sequence>MRINRQRWVRWASAGVAVLVFGSASAAWADNVVADGDGATPVTGSGLSFGTVCVGSTVTKPALIGIQRNGASTGPNVFANGATVTLAVTAVTGSGVSTTPGSGTIGTIALPSNWSAQPNNTVTGALSLPVQLAATTPGAVTGSVSLSAAAGSVNRATTLAVSATVVACDTTAPVLHLPGPLTVEATGPGGALVAYTATADDENPAHPTVTCDHPSGATLPLGATTVSCSATDAAGNTGTGQFTVTVVDTAGPVIEPVMDITAVEATGPGGAVVTYQAPGAADAVAGTVPVSCSPASGAEFPLGTTTVTCTASDGHGNTSQRTFEVTVQDTQAPVLAVPADLTAEATSSQGADVTYPAASAQDAVDGAITPTCAPAAGSTFPLGTTEVTCTATDSAHNTATGTFTVTVADTTPPAITGTPADITTEATGPAGADVSFTPPTATDLVDGTVAVDCAPASGGSFPVGATTVTCSARDAAGNTATSAFQVTVRDTTPPSLTLPADQVLTATGPDGAVATFHPEATDLVDGSVPVTCSPASGATFAIGTTEVNCSATDHAGNTAQGSFKVTVRRTISGFYQPVDMNRVINTVKGGSTVPLKFEVFAGPAEATTTSIIAAISVKQYNCDPNAPLDPIEVTATGNTSLRYDSTGGQYVYNWQTPKTKGLCYQVGVSTVDGATVIALFRTT</sequence>
<keyword evidence="1" id="KW-0677">Repeat</keyword>
<feature type="signal peptide" evidence="2">
    <location>
        <begin position="1"/>
        <end position="29"/>
    </location>
</feature>
<evidence type="ECO:0000313" key="5">
    <source>
        <dbReference type="Proteomes" id="UP000601223"/>
    </source>
</evidence>
<dbReference type="Pfam" id="PF02494">
    <property type="entry name" value="HYR"/>
    <property type="match status" value="5"/>
</dbReference>
<dbReference type="RefSeq" id="WP_203748177.1">
    <property type="nucleotide sequence ID" value="NZ_BONF01000022.1"/>
</dbReference>
<feature type="domain" description="HYR" evidence="3">
    <location>
        <begin position="247"/>
        <end position="329"/>
    </location>
</feature>
<dbReference type="GO" id="GO:0005975">
    <property type="term" value="P:carbohydrate metabolic process"/>
    <property type="evidence" value="ECO:0007669"/>
    <property type="project" value="UniProtKB-ARBA"/>
</dbReference>
<dbReference type="AlphaFoldDB" id="A0A8J3JDY1"/>
<dbReference type="PROSITE" id="PS50825">
    <property type="entry name" value="HYR"/>
    <property type="match status" value="3"/>
</dbReference>
<name>A0A8J3JDY1_9ACTN</name>
<dbReference type="Proteomes" id="UP000601223">
    <property type="component" value="Unassembled WGS sequence"/>
</dbReference>
<comment type="caution">
    <text evidence="4">The sequence shown here is derived from an EMBL/GenBank/DDBJ whole genome shotgun (WGS) entry which is preliminary data.</text>
</comment>
<evidence type="ECO:0000313" key="4">
    <source>
        <dbReference type="EMBL" id="GIF82626.1"/>
    </source>
</evidence>
<feature type="domain" description="HYR" evidence="3">
    <location>
        <begin position="408"/>
        <end position="490"/>
    </location>
</feature>
<evidence type="ECO:0000256" key="2">
    <source>
        <dbReference type="SAM" id="SignalP"/>
    </source>
</evidence>
<feature type="chain" id="PRO_5035159308" description="HYR domain-containing protein" evidence="2">
    <location>
        <begin position="30"/>
        <end position="683"/>
    </location>
</feature>
<proteinExistence type="predicted"/>
<dbReference type="PANTHER" id="PTHR24273">
    <property type="entry name" value="FI04643P-RELATED"/>
    <property type="match status" value="1"/>
</dbReference>
<evidence type="ECO:0000259" key="3">
    <source>
        <dbReference type="PROSITE" id="PS50825"/>
    </source>
</evidence>